<evidence type="ECO:0000313" key="1">
    <source>
        <dbReference type="EMBL" id="VFJ95486.1"/>
    </source>
</evidence>
<proteinExistence type="predicted"/>
<reference evidence="1" key="1">
    <citation type="submission" date="2019-02" db="EMBL/GenBank/DDBJ databases">
        <authorList>
            <person name="Gruber-Vodicka R. H."/>
            <person name="Seah K. B. B."/>
        </authorList>
    </citation>
    <scope>NUCLEOTIDE SEQUENCE</scope>
    <source>
        <strain evidence="1">BECK_M7</strain>
    </source>
</reference>
<accession>A0A450USP6</accession>
<dbReference type="AlphaFoldDB" id="A0A450USP6"/>
<dbReference type="InterPro" id="IPR002636">
    <property type="entry name" value="DUF29"/>
</dbReference>
<dbReference type="Gene3D" id="1.20.1220.20">
    <property type="entry name" value="Uncharcterised protein PF01724"/>
    <property type="match status" value="1"/>
</dbReference>
<organism evidence="1">
    <name type="scientific">Candidatus Kentrum sp. LFY</name>
    <dbReference type="NCBI Taxonomy" id="2126342"/>
    <lineage>
        <taxon>Bacteria</taxon>
        <taxon>Pseudomonadati</taxon>
        <taxon>Pseudomonadota</taxon>
        <taxon>Gammaproteobacteria</taxon>
        <taxon>Candidatus Kentrum</taxon>
    </lineage>
</organism>
<gene>
    <name evidence="1" type="ORF">BECKLFY1418B_GA0070995_10707</name>
</gene>
<dbReference type="EMBL" id="CAADFF010000070">
    <property type="protein sequence ID" value="VFJ95486.1"/>
    <property type="molecule type" value="Genomic_DNA"/>
</dbReference>
<evidence type="ECO:0008006" key="2">
    <source>
        <dbReference type="Google" id="ProtNLM"/>
    </source>
</evidence>
<dbReference type="Pfam" id="PF01724">
    <property type="entry name" value="DUF29"/>
    <property type="match status" value="1"/>
</dbReference>
<protein>
    <recommendedName>
        <fullName evidence="2">DUF29 domain-containing protein</fullName>
    </recommendedName>
</protein>
<name>A0A450USP6_9GAMM</name>
<dbReference type="PANTHER" id="PTHR34235">
    <property type="entry name" value="SLR1203 PROTEIN-RELATED"/>
    <property type="match status" value="1"/>
</dbReference>
<sequence length="144" mass="16784">MSSASMLYETDFYAWANREAALLRAGDFLEADVENIAEEIEGMAKTERRELMSRLEVLLVHLLKWQYQPAFRGRSWEFAMKEQRKRLELHLSENPSLKNELDKAIADAYGLAIIRAEKETELKSFPEVCPYGFDEIMDDDFWPG</sequence>